<feature type="compositionally biased region" description="Low complexity" evidence="1">
    <location>
        <begin position="158"/>
        <end position="186"/>
    </location>
</feature>
<dbReference type="Proteomes" id="UP000734823">
    <property type="component" value="Unassembled WGS sequence"/>
</dbReference>
<evidence type="ECO:0000313" key="3">
    <source>
        <dbReference type="Proteomes" id="UP000734823"/>
    </source>
</evidence>
<evidence type="ECO:0000256" key="1">
    <source>
        <dbReference type="SAM" id="MobiDB-lite"/>
    </source>
</evidence>
<dbReference type="RefSeq" id="WP_187222238.1">
    <property type="nucleotide sequence ID" value="NZ_JABVED010000011.1"/>
</dbReference>
<gene>
    <name evidence="2" type="ORF">GPZ80_20035</name>
</gene>
<proteinExistence type="predicted"/>
<reference evidence="2 3" key="1">
    <citation type="submission" date="2020-06" db="EMBL/GenBank/DDBJ databases">
        <title>Actinokineospora xiongansis sp. nov., isolated from soil of Baiyangdian.</title>
        <authorList>
            <person name="Zhang X."/>
        </authorList>
    </citation>
    <scope>NUCLEOTIDE SEQUENCE [LARGE SCALE GENOMIC DNA]</scope>
    <source>
        <strain evidence="2 3">HBU206404</strain>
    </source>
</reference>
<keyword evidence="3" id="KW-1185">Reference proteome</keyword>
<feature type="region of interest" description="Disordered" evidence="1">
    <location>
        <begin position="148"/>
        <end position="303"/>
    </location>
</feature>
<comment type="caution">
    <text evidence="2">The sequence shown here is derived from an EMBL/GenBank/DDBJ whole genome shotgun (WGS) entry which is preliminary data.</text>
</comment>
<evidence type="ECO:0000313" key="2">
    <source>
        <dbReference type="EMBL" id="MBC6449457.1"/>
    </source>
</evidence>
<protein>
    <submittedName>
        <fullName evidence="2">Uncharacterized protein</fullName>
    </submittedName>
</protein>
<dbReference type="InterPro" id="IPR036170">
    <property type="entry name" value="YezG-like_sf"/>
</dbReference>
<feature type="compositionally biased region" description="Pro residues" evidence="1">
    <location>
        <begin position="271"/>
        <end position="303"/>
    </location>
</feature>
<dbReference type="SUPFAM" id="SSF160424">
    <property type="entry name" value="BH3703-like"/>
    <property type="match status" value="1"/>
</dbReference>
<feature type="compositionally biased region" description="Pro residues" evidence="1">
    <location>
        <begin position="187"/>
        <end position="262"/>
    </location>
</feature>
<accession>A0ABR7LA63</accession>
<name>A0ABR7LA63_9PSEU</name>
<dbReference type="EMBL" id="JABVED010000011">
    <property type="protein sequence ID" value="MBC6449457.1"/>
    <property type="molecule type" value="Genomic_DNA"/>
</dbReference>
<sequence>MTEPQPVMDPAEQNRLTKDVGRAMVRVAGQHWQKIRAEYRSAGRHVEVDLTITAHDGQEHAIRPPTEVVSGFARLRGGMYRPGRGTWLVAVYEIEPPGGFAVEFEPDIEPTWRRVPPPIGFMDELRFFPRSDEHIPDWLRTRAGMPPAVSAETQAAHTPAGGIPVPGAPVPAGQTPGAGTPAGPSRPAIPGPAVPGGPATPAPGGPGGPAGPGPGGPAPGGPARPGPVPPAPGRPPMPPGPGGPSGPGPVPPGPPPAGPGGPFPGGGMPGPGHPPMGNRPPQPGFPPPNGPGFPGRPPGPPRP</sequence>
<organism evidence="2 3">
    <name type="scientific">Actinokineospora xionganensis</name>
    <dbReference type="NCBI Taxonomy" id="2684470"/>
    <lineage>
        <taxon>Bacteria</taxon>
        <taxon>Bacillati</taxon>
        <taxon>Actinomycetota</taxon>
        <taxon>Actinomycetes</taxon>
        <taxon>Pseudonocardiales</taxon>
        <taxon>Pseudonocardiaceae</taxon>
        <taxon>Actinokineospora</taxon>
    </lineage>
</organism>